<comment type="caution">
    <text evidence="1">The sequence shown here is derived from an EMBL/GenBank/DDBJ whole genome shotgun (WGS) entry which is preliminary data.</text>
</comment>
<reference evidence="1" key="1">
    <citation type="journal article" date="2023" name="Science">
        <title>Genome structures resolve the early diversification of teleost fishes.</title>
        <authorList>
            <person name="Parey E."/>
            <person name="Louis A."/>
            <person name="Montfort J."/>
            <person name="Bouchez O."/>
            <person name="Roques C."/>
            <person name="Iampietro C."/>
            <person name="Lluch J."/>
            <person name="Castinel A."/>
            <person name="Donnadieu C."/>
            <person name="Desvignes T."/>
            <person name="Floi Bucao C."/>
            <person name="Jouanno E."/>
            <person name="Wen M."/>
            <person name="Mejri S."/>
            <person name="Dirks R."/>
            <person name="Jansen H."/>
            <person name="Henkel C."/>
            <person name="Chen W.J."/>
            <person name="Zahm M."/>
            <person name="Cabau C."/>
            <person name="Klopp C."/>
            <person name="Thompson A.W."/>
            <person name="Robinson-Rechavi M."/>
            <person name="Braasch I."/>
            <person name="Lecointre G."/>
            <person name="Bobe J."/>
            <person name="Postlethwait J.H."/>
            <person name="Berthelot C."/>
            <person name="Roest Crollius H."/>
            <person name="Guiguen Y."/>
        </authorList>
    </citation>
    <scope>NUCLEOTIDE SEQUENCE</scope>
    <source>
        <strain evidence="1">NC1722</strain>
    </source>
</reference>
<protein>
    <submittedName>
        <fullName evidence="1">Uncharacterized protein</fullName>
    </submittedName>
</protein>
<evidence type="ECO:0000313" key="2">
    <source>
        <dbReference type="Proteomes" id="UP001221898"/>
    </source>
</evidence>
<dbReference type="Proteomes" id="UP001221898">
    <property type="component" value="Unassembled WGS sequence"/>
</dbReference>
<sequence>MERRRERERGTLKWLRLTSRGLAWRNLSAPISRRRCFHPEEEPWHGGVRADCFGRGHTTAAPLLGQALHLALPCLKLPRYKQLLRHGVTFTLAQTACEQDCSPGERTRDCIFPHHHCNPRLPALIQLSALVRFNIDVDIDRVTTRERLMMRTGHSAHLNLCFFSYCLEQGSSTLVLEDAGCAWFHYYSALN</sequence>
<gene>
    <name evidence="1" type="ORF">AAFF_G00288830</name>
</gene>
<organism evidence="1 2">
    <name type="scientific">Aldrovandia affinis</name>
    <dbReference type="NCBI Taxonomy" id="143900"/>
    <lineage>
        <taxon>Eukaryota</taxon>
        <taxon>Metazoa</taxon>
        <taxon>Chordata</taxon>
        <taxon>Craniata</taxon>
        <taxon>Vertebrata</taxon>
        <taxon>Euteleostomi</taxon>
        <taxon>Actinopterygii</taxon>
        <taxon>Neopterygii</taxon>
        <taxon>Teleostei</taxon>
        <taxon>Notacanthiformes</taxon>
        <taxon>Halosauridae</taxon>
        <taxon>Aldrovandia</taxon>
    </lineage>
</organism>
<proteinExistence type="predicted"/>
<dbReference type="AlphaFoldDB" id="A0AAD7SQX1"/>
<dbReference type="EMBL" id="JAINUG010000040">
    <property type="protein sequence ID" value="KAJ8407207.1"/>
    <property type="molecule type" value="Genomic_DNA"/>
</dbReference>
<name>A0AAD7SQX1_9TELE</name>
<keyword evidence="2" id="KW-1185">Reference proteome</keyword>
<evidence type="ECO:0000313" key="1">
    <source>
        <dbReference type="EMBL" id="KAJ8407207.1"/>
    </source>
</evidence>
<accession>A0AAD7SQX1</accession>